<evidence type="ECO:0000256" key="10">
    <source>
        <dbReference type="SAM" id="MobiDB-lite"/>
    </source>
</evidence>
<dbReference type="InterPro" id="IPR000337">
    <property type="entry name" value="GPCR_3"/>
</dbReference>
<feature type="transmembrane region" description="Helical" evidence="11">
    <location>
        <begin position="641"/>
        <end position="663"/>
    </location>
</feature>
<dbReference type="PRINTS" id="PR00248">
    <property type="entry name" value="GPCRMGR"/>
</dbReference>
<dbReference type="InterPro" id="IPR017978">
    <property type="entry name" value="GPCR_3_C"/>
</dbReference>
<keyword evidence="2" id="KW-1003">Cell membrane</keyword>
<keyword evidence="6 11" id="KW-0472">Membrane</keyword>
<dbReference type="Gene3D" id="3.40.50.2300">
    <property type="match status" value="2"/>
</dbReference>
<dbReference type="Proteomes" id="UP001165740">
    <property type="component" value="Chromosome 5"/>
</dbReference>
<feature type="region of interest" description="Disordered" evidence="10">
    <location>
        <begin position="875"/>
        <end position="900"/>
    </location>
</feature>
<feature type="transmembrane region" description="Helical" evidence="11">
    <location>
        <begin position="715"/>
        <end position="737"/>
    </location>
</feature>
<dbReference type="KEGG" id="bgt:106064368"/>
<feature type="transmembrane region" description="Helical" evidence="11">
    <location>
        <begin position="797"/>
        <end position="817"/>
    </location>
</feature>
<feature type="transmembrane region" description="Helical" evidence="11">
    <location>
        <begin position="669"/>
        <end position="694"/>
    </location>
</feature>
<evidence type="ECO:0000256" key="4">
    <source>
        <dbReference type="ARBA" id="ARBA00022989"/>
    </source>
</evidence>
<dbReference type="Pfam" id="PF01094">
    <property type="entry name" value="ANF_receptor"/>
    <property type="match status" value="1"/>
</dbReference>
<dbReference type="InterPro" id="IPR001828">
    <property type="entry name" value="ANF_lig-bd_rcpt"/>
</dbReference>
<evidence type="ECO:0000256" key="5">
    <source>
        <dbReference type="ARBA" id="ARBA00023040"/>
    </source>
</evidence>
<accession>A0A9U8E962</accession>
<dbReference type="Pfam" id="PF00003">
    <property type="entry name" value="7tm_3"/>
    <property type="match status" value="1"/>
</dbReference>
<dbReference type="InterPro" id="IPR028082">
    <property type="entry name" value="Peripla_BP_I"/>
</dbReference>
<organism evidence="13 14">
    <name type="scientific">Biomphalaria glabrata</name>
    <name type="common">Bloodfluke planorb</name>
    <name type="synonym">Freshwater snail</name>
    <dbReference type="NCBI Taxonomy" id="6526"/>
    <lineage>
        <taxon>Eukaryota</taxon>
        <taxon>Metazoa</taxon>
        <taxon>Spiralia</taxon>
        <taxon>Lophotrochozoa</taxon>
        <taxon>Mollusca</taxon>
        <taxon>Gastropoda</taxon>
        <taxon>Heterobranchia</taxon>
        <taxon>Euthyneura</taxon>
        <taxon>Panpulmonata</taxon>
        <taxon>Hygrophila</taxon>
        <taxon>Lymnaeoidea</taxon>
        <taxon>Planorbidae</taxon>
        <taxon>Biomphalaria</taxon>
    </lineage>
</organism>
<evidence type="ECO:0000256" key="1">
    <source>
        <dbReference type="ARBA" id="ARBA00004651"/>
    </source>
</evidence>
<dbReference type="SUPFAM" id="SSF53822">
    <property type="entry name" value="Periplasmic binding protein-like I"/>
    <property type="match status" value="1"/>
</dbReference>
<dbReference type="Gene3D" id="2.10.50.30">
    <property type="entry name" value="GPCR, family 3, nine cysteines domain"/>
    <property type="match status" value="1"/>
</dbReference>
<evidence type="ECO:0000259" key="12">
    <source>
        <dbReference type="PROSITE" id="PS50259"/>
    </source>
</evidence>
<protein>
    <submittedName>
        <fullName evidence="14">Metabotropic glutamate receptor 1-like</fullName>
    </submittedName>
</protein>
<feature type="domain" description="G-protein coupled receptors family 3 profile" evidence="12">
    <location>
        <begin position="603"/>
        <end position="858"/>
    </location>
</feature>
<dbReference type="RefSeq" id="XP_013078372.2">
    <property type="nucleotide sequence ID" value="XM_013222918.2"/>
</dbReference>
<name>A0A9U8E962_BIOGL</name>
<evidence type="ECO:0000256" key="2">
    <source>
        <dbReference type="ARBA" id="ARBA00022475"/>
    </source>
</evidence>
<evidence type="ECO:0000256" key="8">
    <source>
        <dbReference type="ARBA" id="ARBA00023180"/>
    </source>
</evidence>
<dbReference type="OrthoDB" id="6133044at2759"/>
<dbReference type="OMA" id="NRRFIWI"/>
<dbReference type="InterPro" id="IPR011500">
    <property type="entry name" value="GPCR_3_9-Cys_dom"/>
</dbReference>
<keyword evidence="3 11" id="KW-0812">Transmembrane</keyword>
<dbReference type="PANTHER" id="PTHR24060">
    <property type="entry name" value="METABOTROPIC GLUTAMATE RECEPTOR"/>
    <property type="match status" value="1"/>
</dbReference>
<reference evidence="14" key="1">
    <citation type="submission" date="2025-08" db="UniProtKB">
        <authorList>
            <consortium name="RefSeq"/>
        </authorList>
    </citation>
    <scope>IDENTIFICATION</scope>
</reference>
<dbReference type="InterPro" id="IPR038550">
    <property type="entry name" value="GPCR_3_9-Cys_sf"/>
</dbReference>
<dbReference type="GeneID" id="106064368"/>
<proteinExistence type="predicted"/>
<dbReference type="InterPro" id="IPR050726">
    <property type="entry name" value="mGluR"/>
</dbReference>
<dbReference type="GO" id="GO:0004930">
    <property type="term" value="F:G protein-coupled receptor activity"/>
    <property type="evidence" value="ECO:0007669"/>
    <property type="project" value="UniProtKB-KW"/>
</dbReference>
<keyword evidence="7" id="KW-0675">Receptor</keyword>
<keyword evidence="8" id="KW-0325">Glycoprotein</keyword>
<keyword evidence="4 11" id="KW-1133">Transmembrane helix</keyword>
<evidence type="ECO:0000256" key="3">
    <source>
        <dbReference type="ARBA" id="ARBA00022692"/>
    </source>
</evidence>
<sequence>MSSRSELMIFSTLPALTASMYAMKQGHLQALTTSFLFLFLPSIYPAMSQYSFGDAILPGLSQGAYVKNGDLNLGTFLGIYTSLSSTSFKCDVFALTESTLQKMEAIAYAVELTNNSSAILPNVSLGFVILDECGHPNTVLAQSLNFLPKLKNSSSVGSGGTTYDVVGVVSPSRSDWTSPISQMYSVAKLPIVGYKTGSDELSDKYKHRYFLRVVPPDKYQVMAMLNFIHKMGWSYISVLYHSGNYGEPPFDTIKQLAPKFGICIASSNKVDELTDMGPVVKDLLDVPRARVVILFTNLPVVVNLFDTIKLFNASGYFIWLGSNAWAGSAVASLQNYAAEIAGSFVFQQIYARVPDFEKFYLSRTPATSSNPWLLSAWESFTNCSWMSSSCQAHRAESLAFGDDNSHVINTVFVFANAIDRLLRDKCPNATGKDARSCITGELLLSYLLNTSLISYTGRIHFDDKGDMTGKYWIKQIIPKDSRGLAEALIATYDIITSQVDYSLSYKISWKYFKTVERIEPLSSDDDAEMPESVCSRPCGPQELKIPKKLECCWDCRTCRSYERLRHDIASCETCAEFYWPDPKTNYTTCQAIPLSHPSINGTMSIVIIALGILAIMFAIIVFAAYIFLWDVRVIKASSRELSVLQLIAVLLGYVTIICFQNMPTTELCGAIYVMFCLSFSWLYSPLLVKAVRIFRIFQSGSKYNMRPKFVNSKSQIIMATILIFFQIIICIIIFIMYKPSSTLTQPIATDKFVELSCDMTLPGLISFLAYNLVLVSLCSVFAFKTRKLPDNFNESKFMSMCVATTLVIWLAFTPTYLTAIYQYVRVLLLSAALLLNHTVALLFLFIPKIYAGLWIPQEPSVRNVSYRFQTATAKTARTSHQPNINQVGPHSCTEQQRQGF</sequence>
<evidence type="ECO:0000256" key="11">
    <source>
        <dbReference type="SAM" id="Phobius"/>
    </source>
</evidence>
<dbReference type="FunFam" id="3.40.50.2300:FF:000145">
    <property type="entry name" value="Glutamate receptor, metabotropic"/>
    <property type="match status" value="1"/>
</dbReference>
<comment type="subcellular location">
    <subcellularLocation>
        <location evidence="1">Cell membrane</location>
        <topology evidence="1">Multi-pass membrane protein</topology>
    </subcellularLocation>
</comment>
<feature type="transmembrane region" description="Helical" evidence="11">
    <location>
        <begin position="605"/>
        <end position="629"/>
    </location>
</feature>
<keyword evidence="9" id="KW-0807">Transducer</keyword>
<evidence type="ECO:0000313" key="14">
    <source>
        <dbReference type="RefSeq" id="XP_013078372.2"/>
    </source>
</evidence>
<dbReference type="PROSITE" id="PS50259">
    <property type="entry name" value="G_PROTEIN_RECEP_F3_4"/>
    <property type="match status" value="1"/>
</dbReference>
<gene>
    <name evidence="14" type="primary">LOC106064368</name>
</gene>
<feature type="transmembrane region" description="Helical" evidence="11">
    <location>
        <begin position="823"/>
        <end position="846"/>
    </location>
</feature>
<dbReference type="GO" id="GO:0005886">
    <property type="term" value="C:plasma membrane"/>
    <property type="evidence" value="ECO:0007669"/>
    <property type="project" value="UniProtKB-SubCell"/>
</dbReference>
<evidence type="ECO:0000313" key="13">
    <source>
        <dbReference type="Proteomes" id="UP001165740"/>
    </source>
</evidence>
<keyword evidence="13" id="KW-1185">Reference proteome</keyword>
<dbReference type="Pfam" id="PF07562">
    <property type="entry name" value="NCD3G"/>
    <property type="match status" value="1"/>
</dbReference>
<evidence type="ECO:0000256" key="7">
    <source>
        <dbReference type="ARBA" id="ARBA00023170"/>
    </source>
</evidence>
<keyword evidence="5" id="KW-0297">G-protein coupled receptor</keyword>
<dbReference type="CDD" id="cd13953">
    <property type="entry name" value="7tm_classC_mGluR-like"/>
    <property type="match status" value="1"/>
</dbReference>
<feature type="transmembrane region" description="Helical" evidence="11">
    <location>
        <begin position="764"/>
        <end position="785"/>
    </location>
</feature>
<evidence type="ECO:0000256" key="6">
    <source>
        <dbReference type="ARBA" id="ARBA00023136"/>
    </source>
</evidence>
<dbReference type="AlphaFoldDB" id="A0A9U8E962"/>
<evidence type="ECO:0000256" key="9">
    <source>
        <dbReference type="ARBA" id="ARBA00023224"/>
    </source>
</evidence>